<dbReference type="EMBL" id="VOSC01000025">
    <property type="protein sequence ID" value="TXE10090.1"/>
    <property type="molecule type" value="Genomic_DNA"/>
</dbReference>
<dbReference type="Proteomes" id="UP000321790">
    <property type="component" value="Unassembled WGS sequence"/>
</dbReference>
<dbReference type="RefSeq" id="WP_147136033.1">
    <property type="nucleotide sequence ID" value="NZ_VOSC01000025.1"/>
</dbReference>
<organism evidence="1 2">
    <name type="scientific">Seonamhaeicola algicola</name>
    <dbReference type="NCBI Taxonomy" id="1719036"/>
    <lineage>
        <taxon>Bacteria</taxon>
        <taxon>Pseudomonadati</taxon>
        <taxon>Bacteroidota</taxon>
        <taxon>Flavobacteriia</taxon>
        <taxon>Flavobacteriales</taxon>
        <taxon>Flavobacteriaceae</taxon>
    </lineage>
</organism>
<gene>
    <name evidence="1" type="ORF">FUA26_11485</name>
</gene>
<proteinExistence type="predicted"/>
<evidence type="ECO:0008006" key="3">
    <source>
        <dbReference type="Google" id="ProtNLM"/>
    </source>
</evidence>
<protein>
    <recommendedName>
        <fullName evidence="3">Threonine synthase</fullName>
    </recommendedName>
</protein>
<dbReference type="InterPro" id="IPR045444">
    <property type="entry name" value="DUF6503"/>
</dbReference>
<dbReference type="Pfam" id="PF20113">
    <property type="entry name" value="DUF6503"/>
    <property type="match status" value="1"/>
</dbReference>
<keyword evidence="2" id="KW-1185">Reference proteome</keyword>
<dbReference type="PROSITE" id="PS51257">
    <property type="entry name" value="PROKAR_LIPOPROTEIN"/>
    <property type="match status" value="1"/>
</dbReference>
<dbReference type="AlphaFoldDB" id="A0A5C7AMV7"/>
<evidence type="ECO:0000313" key="1">
    <source>
        <dbReference type="EMBL" id="TXE10090.1"/>
    </source>
</evidence>
<name>A0A5C7AMV7_9FLAO</name>
<dbReference type="OrthoDB" id="282859at2"/>
<accession>A0A5C7AMV7</accession>
<sequence>MNKFFLIALAVFFASCKEQKKEVSVTETAPKQETIEIENTYPENLVKVFNAHGGLNKWKQMRFLEFTMPKPDGDEVTTTNLYTRKSLIKTPNHAIGFDGENVWLQKETNTEFKGYSPKFYYNLMFYFYAMPFVLADDGIVYGEAKPLEFEGKTYPGISVSYNAGVGESPEDEYVLYYNPETYRMEWLGYTVTFFTQEKEQQLHFRRYSEWQNVNGLLLPANSIRYNYENNLPTTIHSENKFVNVKITSEKPADSLFEKPANAEIVTE</sequence>
<evidence type="ECO:0000313" key="2">
    <source>
        <dbReference type="Proteomes" id="UP000321790"/>
    </source>
</evidence>
<comment type="caution">
    <text evidence="1">The sequence shown here is derived from an EMBL/GenBank/DDBJ whole genome shotgun (WGS) entry which is preliminary data.</text>
</comment>
<reference evidence="2" key="1">
    <citation type="submission" date="2019-08" db="EMBL/GenBank/DDBJ databases">
        <title>Seonamhaeicola sediminis sp. nov., isolated from marine sediment.</title>
        <authorList>
            <person name="Cao W.R."/>
        </authorList>
    </citation>
    <scope>NUCLEOTIDE SEQUENCE [LARGE SCALE GENOMIC DNA]</scope>
    <source>
        <strain evidence="2">Gy8</strain>
    </source>
</reference>